<sequence length="193" mass="22125">MNESNRPIIAFDFDGVIRIPNARPGQEYRDNILTAEIAISEDAFPTEHHMPPLWDEHGLWRERHSFSGVAIDWIRSLLTRDVEVVWATTWVHYVNQHFAGPLGLPTLPVAVVNDGIHDEDAIIWKARQLAEYRPGHPLLWIDDEIEPTWAGAFHLVRRQGGGDATRYHRVTDRECGFTPADADACEQWLSTWL</sequence>
<accession>A0ABU3GHT5</accession>
<proteinExistence type="predicted"/>
<dbReference type="SUPFAM" id="SSF56784">
    <property type="entry name" value="HAD-like"/>
    <property type="match status" value="1"/>
</dbReference>
<dbReference type="EMBL" id="JAUZVT010000001">
    <property type="protein sequence ID" value="MDT3329446.1"/>
    <property type="molecule type" value="Genomic_DNA"/>
</dbReference>
<protein>
    <submittedName>
        <fullName evidence="1">Uncharacterized protein</fullName>
    </submittedName>
</protein>
<comment type="caution">
    <text evidence="1">The sequence shown here is derived from an EMBL/GenBank/DDBJ whole genome shotgun (WGS) entry which is preliminary data.</text>
</comment>
<name>A0ABU3GHT5_9MICO</name>
<evidence type="ECO:0000313" key="2">
    <source>
        <dbReference type="Proteomes" id="UP001262835"/>
    </source>
</evidence>
<organism evidence="1 2">
    <name type="scientific">Microbacterium aquilitoris</name>
    <dbReference type="NCBI Taxonomy" id="3067307"/>
    <lineage>
        <taxon>Bacteria</taxon>
        <taxon>Bacillati</taxon>
        <taxon>Actinomycetota</taxon>
        <taxon>Actinomycetes</taxon>
        <taxon>Micrococcales</taxon>
        <taxon>Microbacteriaceae</taxon>
        <taxon>Microbacterium</taxon>
    </lineage>
</organism>
<dbReference type="Proteomes" id="UP001262835">
    <property type="component" value="Unassembled WGS sequence"/>
</dbReference>
<dbReference type="InterPro" id="IPR036412">
    <property type="entry name" value="HAD-like_sf"/>
</dbReference>
<evidence type="ECO:0000313" key="1">
    <source>
        <dbReference type="EMBL" id="MDT3329446.1"/>
    </source>
</evidence>
<gene>
    <name evidence="1" type="ORF">Q9S78_02075</name>
</gene>
<dbReference type="RefSeq" id="WP_311868598.1">
    <property type="nucleotide sequence ID" value="NZ_JAUZVT010000001.1"/>
</dbReference>
<reference evidence="1 2" key="1">
    <citation type="submission" date="2023-08" db="EMBL/GenBank/DDBJ databases">
        <title>Microbacterium aquilitoris sp. nov. and Microbacterium gwkjibeachense sp. nov., isolated from beach.</title>
        <authorList>
            <person name="Lee S.D."/>
            <person name="Yang H."/>
            <person name="Kim I."/>
        </authorList>
    </citation>
    <scope>NUCLEOTIDE SEQUENCE [LARGE SCALE GENOMIC DNA]</scope>
    <source>
        <strain evidence="1 2">KSW-18</strain>
    </source>
</reference>
<keyword evidence="2" id="KW-1185">Reference proteome</keyword>